<keyword evidence="2" id="KW-1185">Reference proteome</keyword>
<name>A0A1I3BTY2_9LACT</name>
<evidence type="ECO:0000313" key="2">
    <source>
        <dbReference type="Proteomes" id="UP000198668"/>
    </source>
</evidence>
<gene>
    <name evidence="1" type="ORF">SAMN04489868_10946</name>
</gene>
<reference evidence="1 2" key="1">
    <citation type="submission" date="2016-10" db="EMBL/GenBank/DDBJ databases">
        <authorList>
            <person name="de Groot N.N."/>
        </authorList>
    </citation>
    <scope>NUCLEOTIDE SEQUENCE [LARGE SCALE GENOMIC DNA]</scope>
    <source>
        <strain evidence="1 2">DSM 27630</strain>
    </source>
</reference>
<dbReference type="AlphaFoldDB" id="A0A1I3BTY2"/>
<dbReference type="EMBL" id="FOQE01000009">
    <property type="protein sequence ID" value="SFH65536.1"/>
    <property type="molecule type" value="Genomic_DNA"/>
</dbReference>
<evidence type="ECO:0000313" key="1">
    <source>
        <dbReference type="EMBL" id="SFH65536.1"/>
    </source>
</evidence>
<proteinExistence type="predicted"/>
<accession>A0A1I3BTY2</accession>
<protein>
    <submittedName>
        <fullName evidence="1">Uncharacterized protein</fullName>
    </submittedName>
</protein>
<dbReference type="Proteomes" id="UP000198668">
    <property type="component" value="Unassembled WGS sequence"/>
</dbReference>
<dbReference type="RefSeq" id="WP_177186178.1">
    <property type="nucleotide sequence ID" value="NZ_FOQE01000009.1"/>
</dbReference>
<sequence>MKIILTIKEMENEEDASEVVLRLLRVSGFKHIETDLENQTISLESQKRND</sequence>
<organism evidence="1 2">
    <name type="scientific">Pisciglobus halotolerans</name>
    <dbReference type="NCBI Taxonomy" id="745365"/>
    <lineage>
        <taxon>Bacteria</taxon>
        <taxon>Bacillati</taxon>
        <taxon>Bacillota</taxon>
        <taxon>Bacilli</taxon>
        <taxon>Lactobacillales</taxon>
        <taxon>Carnobacteriaceae</taxon>
    </lineage>
</organism>